<organism evidence="2 3">
    <name type="scientific">Hymenobacter frigidus</name>
    <dbReference type="NCBI Taxonomy" id="1524095"/>
    <lineage>
        <taxon>Bacteria</taxon>
        <taxon>Pseudomonadati</taxon>
        <taxon>Bacteroidota</taxon>
        <taxon>Cytophagia</taxon>
        <taxon>Cytophagales</taxon>
        <taxon>Hymenobacteraceae</taxon>
        <taxon>Hymenobacter</taxon>
    </lineage>
</organism>
<sequence length="59" mass="6305">MTASRLSLFAFFLALATTLTSCDAIGSIFKAGAYTGIIAVFIVVALLFFIVNKMRGPRS</sequence>
<keyword evidence="3" id="KW-1185">Reference proteome</keyword>
<comment type="caution">
    <text evidence="2">The sequence shown here is derived from an EMBL/GenBank/DDBJ whole genome shotgun (WGS) entry which is preliminary data.</text>
</comment>
<proteinExistence type="predicted"/>
<evidence type="ECO:0000256" key="1">
    <source>
        <dbReference type="SAM" id="Phobius"/>
    </source>
</evidence>
<accession>A0ABQ2A177</accession>
<evidence type="ECO:0000313" key="2">
    <source>
        <dbReference type="EMBL" id="GGH83359.1"/>
    </source>
</evidence>
<evidence type="ECO:0000313" key="3">
    <source>
        <dbReference type="Proteomes" id="UP000637774"/>
    </source>
</evidence>
<keyword evidence="1" id="KW-0812">Transmembrane</keyword>
<evidence type="ECO:0008006" key="4">
    <source>
        <dbReference type="Google" id="ProtNLM"/>
    </source>
</evidence>
<reference evidence="3" key="1">
    <citation type="journal article" date="2019" name="Int. J. Syst. Evol. Microbiol.">
        <title>The Global Catalogue of Microorganisms (GCM) 10K type strain sequencing project: providing services to taxonomists for standard genome sequencing and annotation.</title>
        <authorList>
            <consortium name="The Broad Institute Genomics Platform"/>
            <consortium name="The Broad Institute Genome Sequencing Center for Infectious Disease"/>
            <person name="Wu L."/>
            <person name="Ma J."/>
        </authorList>
    </citation>
    <scope>NUCLEOTIDE SEQUENCE [LARGE SCALE GENOMIC DNA]</scope>
    <source>
        <strain evidence="3">CGMCC 1.14966</strain>
    </source>
</reference>
<protein>
    <recommendedName>
        <fullName evidence="4">Phosphatidate cytidylyltransferase</fullName>
    </recommendedName>
</protein>
<dbReference type="RefSeq" id="WP_188561239.1">
    <property type="nucleotide sequence ID" value="NZ_BMGY01000008.1"/>
</dbReference>
<name>A0ABQ2A177_9BACT</name>
<keyword evidence="1" id="KW-0472">Membrane</keyword>
<keyword evidence="1" id="KW-1133">Transmembrane helix</keyword>
<feature type="transmembrane region" description="Helical" evidence="1">
    <location>
        <begin position="32"/>
        <end position="51"/>
    </location>
</feature>
<dbReference type="PROSITE" id="PS51257">
    <property type="entry name" value="PROKAR_LIPOPROTEIN"/>
    <property type="match status" value="1"/>
</dbReference>
<gene>
    <name evidence="2" type="ORF">GCM10011495_12960</name>
</gene>
<dbReference type="EMBL" id="BMGY01000008">
    <property type="protein sequence ID" value="GGH83359.1"/>
    <property type="molecule type" value="Genomic_DNA"/>
</dbReference>
<dbReference type="Proteomes" id="UP000637774">
    <property type="component" value="Unassembled WGS sequence"/>
</dbReference>